<dbReference type="EMBL" id="VCIW01000001">
    <property type="protein sequence ID" value="TLS53965.1"/>
    <property type="molecule type" value="Genomic_DNA"/>
</dbReference>
<accession>A0A5R9GP35</accession>
<name>A0A5R9GP35_9BACL</name>
<evidence type="ECO:0000313" key="1">
    <source>
        <dbReference type="EMBL" id="TLS53965.1"/>
    </source>
</evidence>
<gene>
    <name evidence="1" type="ORF">FE782_01035</name>
</gene>
<evidence type="ECO:0000313" key="2">
    <source>
        <dbReference type="Proteomes" id="UP000309676"/>
    </source>
</evidence>
<dbReference type="AlphaFoldDB" id="A0A5R9GP35"/>
<dbReference type="Gene3D" id="2.120.10.30">
    <property type="entry name" value="TolB, C-terminal domain"/>
    <property type="match status" value="1"/>
</dbReference>
<proteinExistence type="predicted"/>
<dbReference type="OrthoDB" id="9774911at2"/>
<keyword evidence="2" id="KW-1185">Reference proteome</keyword>
<comment type="caution">
    <text evidence="1">The sequence shown here is derived from an EMBL/GenBank/DDBJ whole genome shotgun (WGS) entry which is preliminary data.</text>
</comment>
<dbReference type="RefSeq" id="WP_138191608.1">
    <property type="nucleotide sequence ID" value="NZ_VCIW01000001.1"/>
</dbReference>
<reference evidence="1 2" key="1">
    <citation type="submission" date="2019-05" db="EMBL/GenBank/DDBJ databases">
        <authorList>
            <person name="Narsing Rao M.P."/>
            <person name="Li W.J."/>
        </authorList>
    </citation>
    <scope>NUCLEOTIDE SEQUENCE [LARGE SCALE GENOMIC DNA]</scope>
    <source>
        <strain evidence="1 2">SYSU_K30003</strain>
    </source>
</reference>
<organism evidence="1 2">
    <name type="scientific">Paenibacillus antri</name>
    <dbReference type="NCBI Taxonomy" id="2582848"/>
    <lineage>
        <taxon>Bacteria</taxon>
        <taxon>Bacillati</taxon>
        <taxon>Bacillota</taxon>
        <taxon>Bacilli</taxon>
        <taxon>Bacillales</taxon>
        <taxon>Paenibacillaceae</taxon>
        <taxon>Paenibacillus</taxon>
    </lineage>
</organism>
<dbReference type="SUPFAM" id="SSF82171">
    <property type="entry name" value="DPP6 N-terminal domain-like"/>
    <property type="match status" value="1"/>
</dbReference>
<dbReference type="InterPro" id="IPR015943">
    <property type="entry name" value="WD40/YVTN_repeat-like_dom_sf"/>
</dbReference>
<evidence type="ECO:0008006" key="3">
    <source>
        <dbReference type="Google" id="ProtNLM"/>
    </source>
</evidence>
<dbReference type="Gene3D" id="2.130.10.10">
    <property type="entry name" value="YVTN repeat-like/Quinoprotein amine dehydrogenase"/>
    <property type="match status" value="1"/>
</dbReference>
<dbReference type="InterPro" id="IPR011042">
    <property type="entry name" value="6-blade_b-propeller_TolB-like"/>
</dbReference>
<sequence length="414" mass="45728">MRRWIALFVAATLLAGNGSGSVARAKELERPPELTGAFIREGNLWLKEGRSERLLADRSAPVRAVAWSGDGRWLAYETLEPSDEIWVYRVKDGKETKLCGGCGESVWAHREAKLAYRMDGEVYTVNLDAENGAPSEPVRRAVDVGRFGWLPDDRGLLAASLPMREGGEWKPLTLYAVRFRGVDGEASETRPLLTLPGPTERFLAVSVSPFRWSPDGRWVAFVAEPTASWSMDSNTLCLMSADGARFFAIGKMLSREDWYGWAPGRSRLGYIDGEGRFEVSNKRFEYKDAPSSIAPSFTPPGVMDIGFAWLRPDLVVVSRAPELSWDEGPVPNAEPSLYALDLKIGSAKRITRPPEGSGDFRPMYVASAKRLTWVRSAGRPRYPADVWTSTARGAGAAAYIRGVDAPPVWLELGR</sequence>
<protein>
    <recommendedName>
        <fullName evidence="3">Translocation protein TolB</fullName>
    </recommendedName>
</protein>
<dbReference type="Proteomes" id="UP000309676">
    <property type="component" value="Unassembled WGS sequence"/>
</dbReference>